<dbReference type="RefSeq" id="XP_060343006.1">
    <property type="nucleotide sequence ID" value="XM_060498272.1"/>
</dbReference>
<keyword evidence="4" id="KW-1185">Reference proteome</keyword>
<organism evidence="3 4">
    <name type="scientific">Colletotrichum paranaense</name>
    <dbReference type="NCBI Taxonomy" id="1914294"/>
    <lineage>
        <taxon>Eukaryota</taxon>
        <taxon>Fungi</taxon>
        <taxon>Dikarya</taxon>
        <taxon>Ascomycota</taxon>
        <taxon>Pezizomycotina</taxon>
        <taxon>Sordariomycetes</taxon>
        <taxon>Hypocreomycetidae</taxon>
        <taxon>Glomerellales</taxon>
        <taxon>Glomerellaceae</taxon>
        <taxon>Colletotrichum</taxon>
        <taxon>Colletotrichum acutatum species complex</taxon>
    </lineage>
</organism>
<evidence type="ECO:0000313" key="4">
    <source>
        <dbReference type="Proteomes" id="UP001241169"/>
    </source>
</evidence>
<evidence type="ECO:0000256" key="2">
    <source>
        <dbReference type="SAM" id="Phobius"/>
    </source>
</evidence>
<evidence type="ECO:0000256" key="1">
    <source>
        <dbReference type="SAM" id="MobiDB-lite"/>
    </source>
</evidence>
<sequence>MPVPTGHRTERKEKKRKKKKPRYGYLGFITSAPLGNGPAWYLLRCHPRALSRREQKNSGDTCGCHFHKRTRLINASGQLAPLAAAAHHPLQSPSDACRYQKPCLREWIPHREAPNRREGSSGIGRRFLVLPLPCVPLPLHTKRL</sequence>
<evidence type="ECO:0000313" key="3">
    <source>
        <dbReference type="EMBL" id="KAK1523167.1"/>
    </source>
</evidence>
<gene>
    <name evidence="3" type="ORF">CPAR01_14020</name>
</gene>
<keyword evidence="2" id="KW-1133">Transmembrane helix</keyword>
<name>A0ABQ9S2Y0_9PEZI</name>
<proteinExistence type="predicted"/>
<dbReference type="GeneID" id="85382171"/>
<comment type="caution">
    <text evidence="3">The sequence shown here is derived from an EMBL/GenBank/DDBJ whole genome shotgun (WGS) entry which is preliminary data.</text>
</comment>
<feature type="transmembrane region" description="Helical" evidence="2">
    <location>
        <begin position="23"/>
        <end position="43"/>
    </location>
</feature>
<dbReference type="Proteomes" id="UP001241169">
    <property type="component" value="Unassembled WGS sequence"/>
</dbReference>
<keyword evidence="2" id="KW-0812">Transmembrane</keyword>
<feature type="region of interest" description="Disordered" evidence="1">
    <location>
        <begin position="1"/>
        <end position="21"/>
    </location>
</feature>
<accession>A0ABQ9S2Y0</accession>
<keyword evidence="2" id="KW-0472">Membrane</keyword>
<protein>
    <submittedName>
        <fullName evidence="3">Uncharacterized protein</fullName>
    </submittedName>
</protein>
<dbReference type="EMBL" id="MOPA01000014">
    <property type="protein sequence ID" value="KAK1523167.1"/>
    <property type="molecule type" value="Genomic_DNA"/>
</dbReference>
<reference evidence="3 4" key="1">
    <citation type="submission" date="2016-10" db="EMBL/GenBank/DDBJ databases">
        <title>The genome sequence of Colletotrichum fioriniae PJ7.</title>
        <authorList>
            <person name="Baroncelli R."/>
        </authorList>
    </citation>
    <scope>NUCLEOTIDE SEQUENCE [LARGE SCALE GENOMIC DNA]</scope>
    <source>
        <strain evidence="3 4">IMI 384185</strain>
    </source>
</reference>